<name>A0A2P5A434_PARAD</name>
<dbReference type="GO" id="GO:0016747">
    <property type="term" value="F:acyltransferase activity, transferring groups other than amino-acyl groups"/>
    <property type="evidence" value="ECO:0007669"/>
    <property type="project" value="TreeGrafter"/>
</dbReference>
<evidence type="ECO:0000313" key="6">
    <source>
        <dbReference type="Proteomes" id="UP000237105"/>
    </source>
</evidence>
<dbReference type="PANTHER" id="PTHR31642">
    <property type="entry name" value="TRICHOTHECENE 3-O-ACETYLTRANSFERASE"/>
    <property type="match status" value="1"/>
</dbReference>
<evidence type="ECO:0000313" key="5">
    <source>
        <dbReference type="EMBL" id="PON31563.1"/>
    </source>
</evidence>
<dbReference type="FunFam" id="3.30.559.10:FF:000008">
    <property type="entry name" value="Tryptamine hydroxycinnamoyl transferase"/>
    <property type="match status" value="1"/>
</dbReference>
<keyword evidence="6" id="KW-1185">Reference proteome</keyword>
<evidence type="ECO:0000313" key="4">
    <source>
        <dbReference type="EMBL" id="PON31311.1"/>
    </source>
</evidence>
<accession>A0A2P5A434</accession>
<dbReference type="InterPro" id="IPR023213">
    <property type="entry name" value="CAT-like_dom_sf"/>
</dbReference>
<comment type="similarity">
    <text evidence="1">Belongs to the plant acyltransferase family.</text>
</comment>
<keyword evidence="2 4" id="KW-0808">Transferase</keyword>
<protein>
    <submittedName>
        <fullName evidence="4">Transferase</fullName>
    </submittedName>
</protein>
<reference evidence="6" key="1">
    <citation type="submission" date="2016-06" db="EMBL/GenBank/DDBJ databases">
        <title>Parallel loss of symbiosis genes in relatives of nitrogen-fixing non-legume Parasponia.</title>
        <authorList>
            <person name="Van Velzen R."/>
            <person name="Holmer R."/>
            <person name="Bu F."/>
            <person name="Rutten L."/>
            <person name="Van Zeijl A."/>
            <person name="Liu W."/>
            <person name="Santuari L."/>
            <person name="Cao Q."/>
            <person name="Sharma T."/>
            <person name="Shen D."/>
            <person name="Roswanjaya Y."/>
            <person name="Wardhani T."/>
            <person name="Kalhor M.S."/>
            <person name="Jansen J."/>
            <person name="Van den Hoogen J."/>
            <person name="Gungor B."/>
            <person name="Hartog M."/>
            <person name="Hontelez J."/>
            <person name="Verver J."/>
            <person name="Yang W.-C."/>
            <person name="Schijlen E."/>
            <person name="Repin R."/>
            <person name="Schilthuizen M."/>
            <person name="Schranz E."/>
            <person name="Heidstra R."/>
            <person name="Miyata K."/>
            <person name="Fedorova E."/>
            <person name="Kohlen W."/>
            <person name="Bisseling T."/>
            <person name="Smit S."/>
            <person name="Geurts R."/>
        </authorList>
    </citation>
    <scope>NUCLEOTIDE SEQUENCE [LARGE SCALE GENOMIC DNA]</scope>
    <source>
        <strain evidence="6">cv. WU1-14</strain>
    </source>
</reference>
<keyword evidence="3" id="KW-0012">Acyltransferase</keyword>
<dbReference type="PANTHER" id="PTHR31642:SF11">
    <property type="entry name" value="SHIKIMATE O-HYDROXYCINNAMOYLTRANSFERASE"/>
    <property type="match status" value="1"/>
</dbReference>
<dbReference type="OrthoDB" id="671439at2759"/>
<evidence type="ECO:0000256" key="3">
    <source>
        <dbReference type="ARBA" id="ARBA00023315"/>
    </source>
</evidence>
<organism evidence="4 6">
    <name type="scientific">Parasponia andersonii</name>
    <name type="common">Sponia andersonii</name>
    <dbReference type="NCBI Taxonomy" id="3476"/>
    <lineage>
        <taxon>Eukaryota</taxon>
        <taxon>Viridiplantae</taxon>
        <taxon>Streptophyta</taxon>
        <taxon>Embryophyta</taxon>
        <taxon>Tracheophyta</taxon>
        <taxon>Spermatophyta</taxon>
        <taxon>Magnoliopsida</taxon>
        <taxon>eudicotyledons</taxon>
        <taxon>Gunneridae</taxon>
        <taxon>Pentapetalae</taxon>
        <taxon>rosids</taxon>
        <taxon>fabids</taxon>
        <taxon>Rosales</taxon>
        <taxon>Cannabaceae</taxon>
        <taxon>Parasponia</taxon>
    </lineage>
</organism>
<dbReference type="Gene3D" id="3.30.559.10">
    <property type="entry name" value="Chloramphenicol acetyltransferase-like domain"/>
    <property type="match status" value="2"/>
</dbReference>
<dbReference type="Proteomes" id="UP000237105">
    <property type="component" value="Unassembled WGS sequence"/>
</dbReference>
<reference evidence="4" key="2">
    <citation type="submission" date="2016-06" db="EMBL/GenBank/DDBJ databases">
        <title>Parasponia and Trema comparative genomics to provide insight in an evolutionary trajectory towards rhizobium symbiosis.</title>
        <authorList>
            <person name="Van Velzen R."/>
            <person name="Holmer R."/>
            <person name="Geurts R."/>
            <person name="Smit S."/>
        </authorList>
    </citation>
    <scope>NUCLEOTIDE SEQUENCE [LARGE SCALE GENOMIC DNA]</scope>
    <source>
        <strain evidence="4">WU1-14</strain>
        <tissue evidence="4">Leaves</tissue>
    </source>
</reference>
<dbReference type="InterPro" id="IPR050317">
    <property type="entry name" value="Plant_Fungal_Acyltransferase"/>
</dbReference>
<evidence type="ECO:0000256" key="2">
    <source>
        <dbReference type="ARBA" id="ARBA00022679"/>
    </source>
</evidence>
<dbReference type="Pfam" id="PF02458">
    <property type="entry name" value="Transferase"/>
    <property type="match status" value="1"/>
</dbReference>
<gene>
    <name evidence="5" type="ORF">PanWU01x14_368980</name>
    <name evidence="4" type="ORF">PanWU01x14_370870</name>
</gene>
<proteinExistence type="inferred from homology"/>
<dbReference type="EMBL" id="JXTB01000994">
    <property type="protein sequence ID" value="PON31563.1"/>
    <property type="molecule type" value="Genomic_DNA"/>
</dbReference>
<dbReference type="FunFam" id="3.30.559.10:FF:000015">
    <property type="entry name" value="Spermidine hydroxycinnamoyl transferase"/>
    <property type="match status" value="1"/>
</dbReference>
<sequence>MIEIKVKERAMVKPASKTPRRSIWMSGLDLMNNVVHMPSIYLFRHNGASNFFDPTILKEALSNALVLYYPIAGRLRRDNSGRLEIDCNEEGVLFVEAETDSVLDDLGDFAPTPELQRLTPLVDYSSGISSYPLLVTQVTYFKCGGVSLSFAGEHRVMDGPAAFDLVKAWANNARGLELPNTLPFFDRTILSPRTPPQILFDHFEYQLTPAMKASQQNSNAKHGSADESTKFSVFKITKEQLKILKAKAKQNGNTTNYSTYEILAGHLWKCACKSRGLVSNNQGTRLYFPANGRFLRMEPPVPLGYFGCVVFMAMATAEARDLQSKPLWYAANRIRETRVRMDNHYLRSAIDYLELHPDTKRFGNHLHRSPNFGVTSWMKLPIHEADFGWGRPFYMGPGGNMHDGKSYVIPSATEDGNLLVVIALQPEEMKLFEYFFYSEFDETKASEELILS</sequence>
<comment type="caution">
    <text evidence="4">The sequence shown here is derived from an EMBL/GenBank/DDBJ whole genome shotgun (WGS) entry which is preliminary data.</text>
</comment>
<dbReference type="STRING" id="3476.A0A2P5A434"/>
<evidence type="ECO:0000256" key="1">
    <source>
        <dbReference type="ARBA" id="ARBA00009861"/>
    </source>
</evidence>
<dbReference type="EMBL" id="JXTB01001139">
    <property type="protein sequence ID" value="PON31311.1"/>
    <property type="molecule type" value="Genomic_DNA"/>
</dbReference>
<dbReference type="AlphaFoldDB" id="A0A2P5A434"/>